<dbReference type="RefSeq" id="WP_189640707.1">
    <property type="nucleotide sequence ID" value="NZ_BMZF01000005.1"/>
</dbReference>
<comment type="caution">
    <text evidence="1">The sequence shown here is derived from an EMBL/GenBank/DDBJ whole genome shotgun (WGS) entry which is preliminary data.</text>
</comment>
<accession>A0ABQ3D2G1</accession>
<proteinExistence type="predicted"/>
<gene>
    <name evidence="1" type="ORF">GCM10008927_21330</name>
</gene>
<keyword evidence="2" id="KW-1185">Reference proteome</keyword>
<evidence type="ECO:0000313" key="1">
    <source>
        <dbReference type="EMBL" id="GHA55179.1"/>
    </source>
</evidence>
<protein>
    <submittedName>
        <fullName evidence="1">Uncharacterized protein</fullName>
    </submittedName>
</protein>
<dbReference type="EMBL" id="BMZF01000005">
    <property type="protein sequence ID" value="GHA55179.1"/>
    <property type="molecule type" value="Genomic_DNA"/>
</dbReference>
<organism evidence="1 2">
    <name type="scientific">Paramylibacter ulvae</name>
    <dbReference type="NCBI Taxonomy" id="1651968"/>
    <lineage>
        <taxon>Bacteria</taxon>
        <taxon>Pseudomonadati</taxon>
        <taxon>Pseudomonadota</taxon>
        <taxon>Alphaproteobacteria</taxon>
        <taxon>Rhodobacterales</taxon>
        <taxon>Paracoccaceae</taxon>
        <taxon>Paramylibacter</taxon>
    </lineage>
</organism>
<name>A0ABQ3D2G1_9RHOB</name>
<evidence type="ECO:0000313" key="2">
    <source>
        <dbReference type="Proteomes" id="UP000634455"/>
    </source>
</evidence>
<reference evidence="2" key="1">
    <citation type="journal article" date="2019" name="Int. J. Syst. Evol. Microbiol.">
        <title>The Global Catalogue of Microorganisms (GCM) 10K type strain sequencing project: providing services to taxonomists for standard genome sequencing and annotation.</title>
        <authorList>
            <consortium name="The Broad Institute Genomics Platform"/>
            <consortium name="The Broad Institute Genome Sequencing Center for Infectious Disease"/>
            <person name="Wu L."/>
            <person name="Ma J."/>
        </authorList>
    </citation>
    <scope>NUCLEOTIDE SEQUENCE [LARGE SCALE GENOMIC DNA]</scope>
    <source>
        <strain evidence="2">KCTC 32465</strain>
    </source>
</reference>
<dbReference type="Proteomes" id="UP000634455">
    <property type="component" value="Unassembled WGS sequence"/>
</dbReference>
<sequence length="253" mass="29108">MSDQLVEQLRDDIRTLIDNLISPSRLEISRVRNVSSAICRRWLIDKGLVNLAHSLGVVPTLPTFDNLQHIEKIDRWTIVDFYTTGGISLRGFPVNSIYKLRSGFPGHPDFELLKQQAITPGRFLRRKCTFGLDRWFTTEDVLRHMVNKAGGVHFDVRREKIIDQKIDEIRAKFLIGSENMKQDDVDKEYIEILGDFDETFDFVYLEMMSIAQSLCNVRFDGKSVVHKLRVGPDNIGMGNDILLGHTHHVRVNT</sequence>